<keyword evidence="3" id="KW-0804">Transcription</keyword>
<dbReference type="RefSeq" id="WP_235066548.1">
    <property type="nucleotide sequence ID" value="NZ_JAKFGM010000001.1"/>
</dbReference>
<dbReference type="GO" id="GO:0043565">
    <property type="term" value="F:sequence-specific DNA binding"/>
    <property type="evidence" value="ECO:0007669"/>
    <property type="project" value="InterPro"/>
</dbReference>
<dbReference type="EMBL" id="JAKFGM010000001">
    <property type="protein sequence ID" value="MCF2514064.1"/>
    <property type="molecule type" value="Genomic_DNA"/>
</dbReference>
<accession>A0A9X1QK74</accession>
<gene>
    <name evidence="5" type="ORF">LVY65_03125</name>
</gene>
<sequence>MDVLDDILASLRLTGGVVIDGGFSGEFCVHAEFTPQHCAPFFPLPDTLISYHYVRSGRLIIQIDDQPAVTLEAGSIAILPRNDPHILASRCGLPAAEVDEIGWITDEGVHHVSAGTNGRRADVWCGFLGTAKSSEHPLLDALPALLTLNVTQGQAQWLDSSMRFVAEQNPPSETVARLAELLLSQAIREYVEQMPAEAQGWLRGLVDPAVSKALSIIHSRYAEDLDVEGIAREVGVSRSVLGDRFAELIGEPPMRYCAKWRMRVAANKLRDGKDNAASIAYAVGFNSEAAFNRAFKREFGEPPATWRRKFELAD</sequence>
<protein>
    <submittedName>
        <fullName evidence="5">AraC family transcriptional regulator</fullName>
    </submittedName>
</protein>
<proteinExistence type="predicted"/>
<dbReference type="PANTHER" id="PTHR46796">
    <property type="entry name" value="HTH-TYPE TRANSCRIPTIONAL ACTIVATOR RHAS-RELATED"/>
    <property type="match status" value="1"/>
</dbReference>
<reference evidence="5" key="1">
    <citation type="submission" date="2022-01" db="EMBL/GenBank/DDBJ databases">
        <authorList>
            <person name="Jo J.-H."/>
            <person name="Im W.-T."/>
        </authorList>
    </citation>
    <scope>NUCLEOTIDE SEQUENCE</scope>
    <source>
        <strain evidence="5">G124</strain>
    </source>
</reference>
<evidence type="ECO:0000259" key="4">
    <source>
        <dbReference type="PROSITE" id="PS01124"/>
    </source>
</evidence>
<dbReference type="Proteomes" id="UP001139410">
    <property type="component" value="Unassembled WGS sequence"/>
</dbReference>
<feature type="domain" description="HTH araC/xylS-type" evidence="4">
    <location>
        <begin position="211"/>
        <end position="309"/>
    </location>
</feature>
<evidence type="ECO:0000256" key="2">
    <source>
        <dbReference type="ARBA" id="ARBA00023125"/>
    </source>
</evidence>
<dbReference type="AlphaFoldDB" id="A0A9X1QK74"/>
<organism evidence="5 6">
    <name type="scientific">Sphingomonas cremea</name>
    <dbReference type="NCBI Taxonomy" id="2904799"/>
    <lineage>
        <taxon>Bacteria</taxon>
        <taxon>Pseudomonadati</taxon>
        <taxon>Pseudomonadota</taxon>
        <taxon>Alphaproteobacteria</taxon>
        <taxon>Sphingomonadales</taxon>
        <taxon>Sphingomonadaceae</taxon>
        <taxon>Sphingomonas</taxon>
    </lineage>
</organism>
<name>A0A9X1QK74_9SPHN</name>
<evidence type="ECO:0000256" key="1">
    <source>
        <dbReference type="ARBA" id="ARBA00023015"/>
    </source>
</evidence>
<dbReference type="PANTHER" id="PTHR46796:SF13">
    <property type="entry name" value="HTH-TYPE TRANSCRIPTIONAL ACTIVATOR RHAS"/>
    <property type="match status" value="1"/>
</dbReference>
<dbReference type="InterPro" id="IPR011051">
    <property type="entry name" value="RmlC_Cupin_sf"/>
</dbReference>
<dbReference type="Pfam" id="PF12852">
    <property type="entry name" value="Cupin_6"/>
    <property type="match status" value="1"/>
</dbReference>
<keyword evidence="6" id="KW-1185">Reference proteome</keyword>
<dbReference type="PROSITE" id="PS01124">
    <property type="entry name" value="HTH_ARAC_FAMILY_2"/>
    <property type="match status" value="1"/>
</dbReference>
<dbReference type="Gene3D" id="1.10.10.60">
    <property type="entry name" value="Homeodomain-like"/>
    <property type="match status" value="1"/>
</dbReference>
<keyword evidence="2" id="KW-0238">DNA-binding</keyword>
<evidence type="ECO:0000313" key="5">
    <source>
        <dbReference type="EMBL" id="MCF2514064.1"/>
    </source>
</evidence>
<evidence type="ECO:0000256" key="3">
    <source>
        <dbReference type="ARBA" id="ARBA00023163"/>
    </source>
</evidence>
<dbReference type="Pfam" id="PF12833">
    <property type="entry name" value="HTH_18"/>
    <property type="match status" value="1"/>
</dbReference>
<dbReference type="SMART" id="SM00342">
    <property type="entry name" value="HTH_ARAC"/>
    <property type="match status" value="1"/>
</dbReference>
<dbReference type="InterPro" id="IPR018060">
    <property type="entry name" value="HTH_AraC"/>
</dbReference>
<evidence type="ECO:0000313" key="6">
    <source>
        <dbReference type="Proteomes" id="UP001139410"/>
    </source>
</evidence>
<dbReference type="InterPro" id="IPR032783">
    <property type="entry name" value="AraC_lig"/>
</dbReference>
<dbReference type="InterPro" id="IPR050204">
    <property type="entry name" value="AraC_XylS_family_regulators"/>
</dbReference>
<dbReference type="GO" id="GO:0003700">
    <property type="term" value="F:DNA-binding transcription factor activity"/>
    <property type="evidence" value="ECO:0007669"/>
    <property type="project" value="InterPro"/>
</dbReference>
<dbReference type="SUPFAM" id="SSF46689">
    <property type="entry name" value="Homeodomain-like"/>
    <property type="match status" value="2"/>
</dbReference>
<keyword evidence="1" id="KW-0805">Transcription regulation</keyword>
<dbReference type="SUPFAM" id="SSF51182">
    <property type="entry name" value="RmlC-like cupins"/>
    <property type="match status" value="1"/>
</dbReference>
<dbReference type="InterPro" id="IPR009057">
    <property type="entry name" value="Homeodomain-like_sf"/>
</dbReference>
<comment type="caution">
    <text evidence="5">The sequence shown here is derived from an EMBL/GenBank/DDBJ whole genome shotgun (WGS) entry which is preliminary data.</text>
</comment>